<dbReference type="Gene3D" id="3.40.50.300">
    <property type="entry name" value="P-loop containing nucleotide triphosphate hydrolases"/>
    <property type="match status" value="1"/>
</dbReference>
<dbReference type="AlphaFoldDB" id="A0A2H0UXM2"/>
<dbReference type="Proteomes" id="UP000228906">
    <property type="component" value="Unassembled WGS sequence"/>
</dbReference>
<dbReference type="PANTHER" id="PTHR11649:SF13">
    <property type="entry name" value="ENGB-TYPE G DOMAIN-CONTAINING PROTEIN"/>
    <property type="match status" value="1"/>
</dbReference>
<evidence type="ECO:0000259" key="1">
    <source>
        <dbReference type="Pfam" id="PF00009"/>
    </source>
</evidence>
<dbReference type="InterPro" id="IPR000795">
    <property type="entry name" value="T_Tr_GTP-bd_dom"/>
</dbReference>
<dbReference type="EMBL" id="PFAV01000027">
    <property type="protein sequence ID" value="PIR91591.1"/>
    <property type="molecule type" value="Genomic_DNA"/>
</dbReference>
<gene>
    <name evidence="2" type="ORF">COU03_01540</name>
</gene>
<proteinExistence type="predicted"/>
<organism evidence="2 3">
    <name type="scientific">bacterium (Candidatus Gribaldobacteria) CG10_big_fil_rev_8_21_14_0_10_41_12</name>
    <dbReference type="NCBI Taxonomy" id="2014277"/>
    <lineage>
        <taxon>Bacteria</taxon>
        <taxon>Candidatus Gribaldobacteria</taxon>
    </lineage>
</organism>
<reference evidence="3" key="1">
    <citation type="submission" date="2017-09" db="EMBL/GenBank/DDBJ databases">
        <title>Depth-based differentiation of microbial function through sediment-hosted aquifers and enrichment of novel symbionts in the deep terrestrial subsurface.</title>
        <authorList>
            <person name="Probst A.J."/>
            <person name="Ladd B."/>
            <person name="Jarett J.K."/>
            <person name="Geller-Mcgrath D.E."/>
            <person name="Sieber C.M.K."/>
            <person name="Emerson J.B."/>
            <person name="Anantharaman K."/>
            <person name="Thomas B.C."/>
            <person name="Malmstrom R."/>
            <person name="Stieglmeier M."/>
            <person name="Klingl A."/>
            <person name="Woyke T."/>
            <person name="Ryan C.M."/>
            <person name="Banfield J.F."/>
        </authorList>
    </citation>
    <scope>NUCLEOTIDE SEQUENCE [LARGE SCALE GENOMIC DNA]</scope>
</reference>
<protein>
    <recommendedName>
        <fullName evidence="1">Tr-type G domain-containing protein</fullName>
    </recommendedName>
</protein>
<dbReference type="SUPFAM" id="SSF52540">
    <property type="entry name" value="P-loop containing nucleoside triphosphate hydrolases"/>
    <property type="match status" value="1"/>
</dbReference>
<dbReference type="GO" id="GO:0005525">
    <property type="term" value="F:GTP binding"/>
    <property type="evidence" value="ECO:0007669"/>
    <property type="project" value="InterPro"/>
</dbReference>
<name>A0A2H0UXM2_9BACT</name>
<comment type="caution">
    <text evidence="2">The sequence shown here is derived from an EMBL/GenBank/DDBJ whole genome shotgun (WGS) entry which is preliminary data.</text>
</comment>
<evidence type="ECO:0000313" key="2">
    <source>
        <dbReference type="EMBL" id="PIR91591.1"/>
    </source>
</evidence>
<dbReference type="Pfam" id="PF00009">
    <property type="entry name" value="GTP_EFTU"/>
    <property type="match status" value="1"/>
</dbReference>
<accession>A0A2H0UXM2</accession>
<sequence length="84" mass="9452">MPAKKIVLIIDASVGLTRDDLDMLHSLEEHQKNIIVVANKVDKIKPAKYQEQLKAIKELIGVHQIIPFSAKDKIGDVELLKEIL</sequence>
<dbReference type="GO" id="GO:0003924">
    <property type="term" value="F:GTPase activity"/>
    <property type="evidence" value="ECO:0007669"/>
    <property type="project" value="InterPro"/>
</dbReference>
<feature type="domain" description="Tr-type G" evidence="1">
    <location>
        <begin position="6"/>
        <end position="83"/>
    </location>
</feature>
<dbReference type="InterPro" id="IPR027417">
    <property type="entry name" value="P-loop_NTPase"/>
</dbReference>
<evidence type="ECO:0000313" key="3">
    <source>
        <dbReference type="Proteomes" id="UP000228906"/>
    </source>
</evidence>
<dbReference type="PANTHER" id="PTHR11649">
    <property type="entry name" value="MSS1/TRME-RELATED GTP-BINDING PROTEIN"/>
    <property type="match status" value="1"/>
</dbReference>